<dbReference type="EMBL" id="NBAG03000216">
    <property type="protein sequence ID" value="PNI81944.1"/>
    <property type="molecule type" value="Genomic_DNA"/>
</dbReference>
<feature type="non-terminal residue" evidence="2">
    <location>
        <position position="38"/>
    </location>
</feature>
<evidence type="ECO:0000313" key="3">
    <source>
        <dbReference type="Proteomes" id="UP000236370"/>
    </source>
</evidence>
<name>A0A2J8PD49_PANTR</name>
<evidence type="ECO:0000256" key="1">
    <source>
        <dbReference type="SAM" id="SignalP"/>
    </source>
</evidence>
<keyword evidence="1" id="KW-0732">Signal</keyword>
<reference evidence="2 3" key="1">
    <citation type="submission" date="2017-12" db="EMBL/GenBank/DDBJ databases">
        <title>High-resolution comparative analysis of great ape genomes.</title>
        <authorList>
            <person name="Pollen A."/>
            <person name="Hastie A."/>
            <person name="Hormozdiari F."/>
            <person name="Dougherty M."/>
            <person name="Liu R."/>
            <person name="Chaisson M."/>
            <person name="Hoppe E."/>
            <person name="Hill C."/>
            <person name="Pang A."/>
            <person name="Hillier L."/>
            <person name="Baker C."/>
            <person name="Armstrong J."/>
            <person name="Shendure J."/>
            <person name="Paten B."/>
            <person name="Wilson R."/>
            <person name="Chao H."/>
            <person name="Schneider V."/>
            <person name="Ventura M."/>
            <person name="Kronenberg Z."/>
            <person name="Murali S."/>
            <person name="Gordon D."/>
            <person name="Cantsilieris S."/>
            <person name="Munson K."/>
            <person name="Nelson B."/>
            <person name="Raja A."/>
            <person name="Underwood J."/>
            <person name="Diekhans M."/>
            <person name="Fiddes I."/>
            <person name="Haussler D."/>
            <person name="Eichler E."/>
        </authorList>
    </citation>
    <scope>NUCLEOTIDE SEQUENCE [LARGE SCALE GENOMIC DNA]</scope>
    <source>
        <strain evidence="2">Yerkes chimp pedigree #C0471</strain>
    </source>
</reference>
<gene>
    <name evidence="2" type="ORF">CK820_G0004095</name>
</gene>
<protein>
    <submittedName>
        <fullName evidence="2">FGF8 isoform 2</fullName>
    </submittedName>
</protein>
<organism evidence="2 3">
    <name type="scientific">Pan troglodytes</name>
    <name type="common">Chimpanzee</name>
    <dbReference type="NCBI Taxonomy" id="9598"/>
    <lineage>
        <taxon>Eukaryota</taxon>
        <taxon>Metazoa</taxon>
        <taxon>Chordata</taxon>
        <taxon>Craniata</taxon>
        <taxon>Vertebrata</taxon>
        <taxon>Euteleostomi</taxon>
        <taxon>Mammalia</taxon>
        <taxon>Eutheria</taxon>
        <taxon>Euarchontoglires</taxon>
        <taxon>Primates</taxon>
        <taxon>Haplorrhini</taxon>
        <taxon>Catarrhini</taxon>
        <taxon>Hominidae</taxon>
        <taxon>Pan</taxon>
    </lineage>
</organism>
<feature type="signal peptide" evidence="1">
    <location>
        <begin position="1"/>
        <end position="22"/>
    </location>
</feature>
<comment type="caution">
    <text evidence="2">The sequence shown here is derived from an EMBL/GenBank/DDBJ whole genome shotgun (WGS) entry which is preliminary data.</text>
</comment>
<feature type="chain" id="PRO_5014418214" evidence="1">
    <location>
        <begin position="23"/>
        <end position="38"/>
    </location>
</feature>
<dbReference type="Proteomes" id="UP000236370">
    <property type="component" value="Unassembled WGS sequence"/>
</dbReference>
<sequence length="38" mass="4011">MGSPRSALSCLLLHLLVLCLQAQVRRGARRRGPGAPVG</sequence>
<evidence type="ECO:0000313" key="2">
    <source>
        <dbReference type="EMBL" id="PNI81944.1"/>
    </source>
</evidence>
<dbReference type="AlphaFoldDB" id="A0A2J8PD49"/>
<proteinExistence type="predicted"/>
<accession>A0A2J8PD49</accession>